<evidence type="ECO:0000313" key="1">
    <source>
        <dbReference type="EMBL" id="MFD1708846.1"/>
    </source>
</evidence>
<gene>
    <name evidence="1" type="ORF">ACFSCZ_19405</name>
</gene>
<evidence type="ECO:0000313" key="2">
    <source>
        <dbReference type="Proteomes" id="UP001597301"/>
    </source>
</evidence>
<accession>A0ABW4KNN3</accession>
<sequence length="76" mass="9310">MHGMLISEQEKEEIVYLLKREMDEILFDLRNEHIEKMVKEAMEDRYKTLFSLFKRVASHKECMKYIFPARGIEERK</sequence>
<proteinExistence type="predicted"/>
<name>A0ABW4KNN3_9BACI</name>
<protein>
    <submittedName>
        <fullName evidence="1">Uncharacterized protein</fullName>
    </submittedName>
</protein>
<dbReference type="Proteomes" id="UP001597301">
    <property type="component" value="Unassembled WGS sequence"/>
</dbReference>
<dbReference type="EMBL" id="JBHUEO010000121">
    <property type="protein sequence ID" value="MFD1708846.1"/>
    <property type="molecule type" value="Genomic_DNA"/>
</dbReference>
<comment type="caution">
    <text evidence="1">The sequence shown here is derived from an EMBL/GenBank/DDBJ whole genome shotgun (WGS) entry which is preliminary data.</text>
</comment>
<reference evidence="2" key="1">
    <citation type="journal article" date="2019" name="Int. J. Syst. Evol. Microbiol.">
        <title>The Global Catalogue of Microorganisms (GCM) 10K type strain sequencing project: providing services to taxonomists for standard genome sequencing and annotation.</title>
        <authorList>
            <consortium name="The Broad Institute Genomics Platform"/>
            <consortium name="The Broad Institute Genome Sequencing Center for Infectious Disease"/>
            <person name="Wu L."/>
            <person name="Ma J."/>
        </authorList>
    </citation>
    <scope>NUCLEOTIDE SEQUENCE [LARGE SCALE GENOMIC DNA]</scope>
    <source>
        <strain evidence="2">CGMCC 1.12295</strain>
    </source>
</reference>
<keyword evidence="2" id="KW-1185">Reference proteome</keyword>
<dbReference type="RefSeq" id="WP_380776677.1">
    <property type="nucleotide sequence ID" value="NZ_JBHUEO010000121.1"/>
</dbReference>
<organism evidence="1 2">
    <name type="scientific">Siminovitchia sediminis</name>
    <dbReference type="NCBI Taxonomy" id="1274353"/>
    <lineage>
        <taxon>Bacteria</taxon>
        <taxon>Bacillati</taxon>
        <taxon>Bacillota</taxon>
        <taxon>Bacilli</taxon>
        <taxon>Bacillales</taxon>
        <taxon>Bacillaceae</taxon>
        <taxon>Siminovitchia</taxon>
    </lineage>
</organism>